<dbReference type="STRING" id="1120995.SAMN02745245_00198"/>
<organism evidence="10 11">
    <name type="scientific">Anaerosphaera aminiphila DSM 21120</name>
    <dbReference type="NCBI Taxonomy" id="1120995"/>
    <lineage>
        <taxon>Bacteria</taxon>
        <taxon>Bacillati</taxon>
        <taxon>Bacillota</taxon>
        <taxon>Tissierellia</taxon>
        <taxon>Tissierellales</taxon>
        <taxon>Peptoniphilaceae</taxon>
        <taxon>Anaerosphaera</taxon>
    </lineage>
</organism>
<evidence type="ECO:0000256" key="4">
    <source>
        <dbReference type="ARBA" id="ARBA00022490"/>
    </source>
</evidence>
<evidence type="ECO:0000256" key="9">
    <source>
        <dbReference type="HAMAP-Rule" id="MF_00494"/>
    </source>
</evidence>
<dbReference type="FunFam" id="3.20.20.70:FF:000018">
    <property type="entry name" value="Probable transaldolase"/>
    <property type="match status" value="1"/>
</dbReference>
<evidence type="ECO:0000313" key="11">
    <source>
        <dbReference type="Proteomes" id="UP000184032"/>
    </source>
</evidence>
<dbReference type="InterPro" id="IPR004731">
    <property type="entry name" value="Transaldolase_3B/F6P_aldolase"/>
</dbReference>
<accession>A0A1M5P7D2</accession>
<dbReference type="CDD" id="cd00956">
    <property type="entry name" value="Transaldolase_FSA"/>
    <property type="match status" value="1"/>
</dbReference>
<dbReference type="Proteomes" id="UP000184032">
    <property type="component" value="Unassembled WGS sequence"/>
</dbReference>
<evidence type="ECO:0000256" key="5">
    <source>
        <dbReference type="ARBA" id="ARBA00022679"/>
    </source>
</evidence>
<dbReference type="GO" id="GO:0016832">
    <property type="term" value="F:aldehyde-lyase activity"/>
    <property type="evidence" value="ECO:0007669"/>
    <property type="project" value="InterPro"/>
</dbReference>
<proteinExistence type="inferred from homology"/>
<dbReference type="GO" id="GO:0004801">
    <property type="term" value="F:transaldolase activity"/>
    <property type="evidence" value="ECO:0007669"/>
    <property type="project" value="UniProtKB-UniRule"/>
</dbReference>
<dbReference type="AlphaFoldDB" id="A0A1M5P7D2"/>
<evidence type="ECO:0000256" key="8">
    <source>
        <dbReference type="ARBA" id="ARBA00048810"/>
    </source>
</evidence>
<protein>
    <recommendedName>
        <fullName evidence="9">Probable transaldolase</fullName>
        <ecNumber evidence="9">2.2.1.2</ecNumber>
    </recommendedName>
</protein>
<evidence type="ECO:0000256" key="1">
    <source>
        <dbReference type="ARBA" id="ARBA00004496"/>
    </source>
</evidence>
<comment type="pathway">
    <text evidence="2 9">Carbohydrate degradation; pentose phosphate pathway; D-glyceraldehyde 3-phosphate and beta-D-fructose 6-phosphate from D-ribose 5-phosphate and D-xylulose 5-phosphate (non-oxidative stage): step 2/3.</text>
</comment>
<dbReference type="EMBL" id="FQXI01000001">
    <property type="protein sequence ID" value="SHG97349.1"/>
    <property type="molecule type" value="Genomic_DNA"/>
</dbReference>
<comment type="similarity">
    <text evidence="3 9">Belongs to the transaldolase family. Type 3B subfamily.</text>
</comment>
<dbReference type="PROSITE" id="PS01054">
    <property type="entry name" value="TRANSALDOLASE_1"/>
    <property type="match status" value="1"/>
</dbReference>
<dbReference type="GO" id="GO:0005737">
    <property type="term" value="C:cytoplasm"/>
    <property type="evidence" value="ECO:0007669"/>
    <property type="project" value="UniProtKB-SubCell"/>
</dbReference>
<keyword evidence="4 9" id="KW-0963">Cytoplasm</keyword>
<keyword evidence="7 9" id="KW-0704">Schiff base</keyword>
<dbReference type="InterPro" id="IPR022999">
    <property type="entry name" value="Transaldolase_3B"/>
</dbReference>
<sequence length="218" mass="24135">MKFFIDTANIEEIKEINSWGILSGVTTNPSLIAREGRVFENVVKEITEIVDGPISAEVTATECDLMVKQGRELSKIHKNIIIKIPMMEEGLKAVSILSKEGIKTNVTLIFSVNQALLAANAGATYVSPFLGRLDDIGQDGMELVSDLSEIFDIYGIKTEIIAASIRNTMHIYECAKCGVDIATVPYKIFKQMNKHPLTDSGIEKFLEDFKNVETKGEF</sequence>
<dbReference type="Gene3D" id="3.20.20.70">
    <property type="entry name" value="Aldolase class I"/>
    <property type="match status" value="1"/>
</dbReference>
<dbReference type="RefSeq" id="WP_073182908.1">
    <property type="nucleotide sequence ID" value="NZ_FQXI01000001.1"/>
</dbReference>
<dbReference type="PANTHER" id="PTHR10683:SF36">
    <property type="entry name" value="TRANSALDOLASE"/>
    <property type="match status" value="1"/>
</dbReference>
<dbReference type="InterPro" id="IPR033919">
    <property type="entry name" value="TSA/FSA_arc/bac"/>
</dbReference>
<keyword evidence="5 9" id="KW-0808">Transferase</keyword>
<keyword evidence="6 9" id="KW-0570">Pentose shunt</keyword>
<name>A0A1M5P7D2_9FIRM</name>
<dbReference type="GO" id="GO:0006098">
    <property type="term" value="P:pentose-phosphate shunt"/>
    <property type="evidence" value="ECO:0007669"/>
    <property type="project" value="UniProtKB-UniRule"/>
</dbReference>
<dbReference type="GO" id="GO:0005975">
    <property type="term" value="P:carbohydrate metabolic process"/>
    <property type="evidence" value="ECO:0007669"/>
    <property type="project" value="InterPro"/>
</dbReference>
<comment type="subcellular location">
    <subcellularLocation>
        <location evidence="1 9">Cytoplasm</location>
    </subcellularLocation>
</comment>
<evidence type="ECO:0000313" key="10">
    <source>
        <dbReference type="EMBL" id="SHG97349.1"/>
    </source>
</evidence>
<dbReference type="UniPathway" id="UPA00115">
    <property type="reaction ID" value="UER00414"/>
</dbReference>
<dbReference type="EC" id="2.2.1.2" evidence="9"/>
<dbReference type="OrthoDB" id="9807051at2"/>
<dbReference type="SUPFAM" id="SSF51569">
    <property type="entry name" value="Aldolase"/>
    <property type="match status" value="1"/>
</dbReference>
<dbReference type="InterPro" id="IPR018225">
    <property type="entry name" value="Transaldolase_AS"/>
</dbReference>
<evidence type="ECO:0000256" key="2">
    <source>
        <dbReference type="ARBA" id="ARBA00004857"/>
    </source>
</evidence>
<evidence type="ECO:0000256" key="6">
    <source>
        <dbReference type="ARBA" id="ARBA00023126"/>
    </source>
</evidence>
<comment type="function">
    <text evidence="9">Transaldolase is important for the balance of metabolites in the pentose-phosphate pathway.</text>
</comment>
<feature type="active site" description="Schiff-base intermediate with substrate" evidence="9">
    <location>
        <position position="83"/>
    </location>
</feature>
<keyword evidence="11" id="KW-1185">Reference proteome</keyword>
<gene>
    <name evidence="9" type="primary">tal</name>
    <name evidence="10" type="ORF">SAMN02745245_00198</name>
</gene>
<dbReference type="HAMAP" id="MF_00494">
    <property type="entry name" value="Transaldolase_3b"/>
    <property type="match status" value="1"/>
</dbReference>
<reference evidence="10 11" key="1">
    <citation type="submission" date="2016-11" db="EMBL/GenBank/DDBJ databases">
        <authorList>
            <person name="Jaros S."/>
            <person name="Januszkiewicz K."/>
            <person name="Wedrychowicz H."/>
        </authorList>
    </citation>
    <scope>NUCLEOTIDE SEQUENCE [LARGE SCALE GENOMIC DNA]</scope>
    <source>
        <strain evidence="10 11">DSM 21120</strain>
    </source>
</reference>
<dbReference type="InterPro" id="IPR001585">
    <property type="entry name" value="TAL/FSA"/>
</dbReference>
<dbReference type="PANTHER" id="PTHR10683">
    <property type="entry name" value="TRANSALDOLASE"/>
    <property type="match status" value="1"/>
</dbReference>
<evidence type="ECO:0000256" key="3">
    <source>
        <dbReference type="ARBA" id="ARBA00005740"/>
    </source>
</evidence>
<evidence type="ECO:0000256" key="7">
    <source>
        <dbReference type="ARBA" id="ARBA00023270"/>
    </source>
</evidence>
<dbReference type="Pfam" id="PF00923">
    <property type="entry name" value="TAL_FSA"/>
    <property type="match status" value="1"/>
</dbReference>
<comment type="catalytic activity">
    <reaction evidence="8 9">
        <text>D-sedoheptulose 7-phosphate + D-glyceraldehyde 3-phosphate = D-erythrose 4-phosphate + beta-D-fructose 6-phosphate</text>
        <dbReference type="Rhea" id="RHEA:17053"/>
        <dbReference type="ChEBI" id="CHEBI:16897"/>
        <dbReference type="ChEBI" id="CHEBI:57483"/>
        <dbReference type="ChEBI" id="CHEBI:57634"/>
        <dbReference type="ChEBI" id="CHEBI:59776"/>
        <dbReference type="EC" id="2.2.1.2"/>
    </reaction>
</comment>
<dbReference type="InterPro" id="IPR013785">
    <property type="entry name" value="Aldolase_TIM"/>
</dbReference>
<dbReference type="NCBIfam" id="TIGR00875">
    <property type="entry name" value="fsa_talC_mipB"/>
    <property type="match status" value="1"/>
</dbReference>